<keyword evidence="4" id="KW-1185">Reference proteome</keyword>
<feature type="chain" id="PRO_5040143976" description="Methyltransferase domain-containing protein" evidence="2">
    <location>
        <begin position="21"/>
        <end position="441"/>
    </location>
</feature>
<name>A0A9N8HU91_9STRA</name>
<dbReference type="EMBL" id="CAICTM010002013">
    <property type="protein sequence ID" value="CAB9527543.1"/>
    <property type="molecule type" value="Genomic_DNA"/>
</dbReference>
<sequence>MMTKLHSFLCLVLCFYHTQPFLIRSSQRADNFARYPRRRNRLVFYASTTKSDNPSSQEDRTSSSSSVKEKQQWITCSSTKELAHAVRNLVQPGDCVAELGSQLREVSTAICEATQGNAMLVDTTRKFPKNTERKDRTRAMRMEGDETDFFPGIARFQEIQRLEDWRHAFFFSVGDQSLVSSYDVFVVDVNSIVGNDLEWTTLSIIREFVALNDNNNPCRLVLIKSLSLNQWASRIIHGRKWCQGASYYFNNNRTTISTTAKKSEQRAPCYVVATVGVPEYRDTIPFTVQAGDAVLEIGCHLGTSTAMIHQAAAISRDDTDTGTHKGYCIGVDIGNKIVQGAQRRHANIYFAVGDAWRTAELLRIQKDFLQQETDDDVNQRIGFDVVYVDVGGLSGPDGLMEALSLISALENALEPRCIVIKSLCVRRLSSTLVPYWKLQSS</sequence>
<dbReference type="Proteomes" id="UP001153069">
    <property type="component" value="Unassembled WGS sequence"/>
</dbReference>
<dbReference type="Gene3D" id="3.40.50.150">
    <property type="entry name" value="Vaccinia Virus protein VP39"/>
    <property type="match status" value="1"/>
</dbReference>
<evidence type="ECO:0000256" key="1">
    <source>
        <dbReference type="SAM" id="MobiDB-lite"/>
    </source>
</evidence>
<proteinExistence type="predicted"/>
<evidence type="ECO:0000256" key="2">
    <source>
        <dbReference type="SAM" id="SignalP"/>
    </source>
</evidence>
<feature type="compositionally biased region" description="Basic and acidic residues" evidence="1">
    <location>
        <begin position="57"/>
        <end position="66"/>
    </location>
</feature>
<dbReference type="OrthoDB" id="42403at2759"/>
<dbReference type="SUPFAM" id="SSF53335">
    <property type="entry name" value="S-adenosyl-L-methionine-dependent methyltransferases"/>
    <property type="match status" value="1"/>
</dbReference>
<feature type="signal peptide" evidence="2">
    <location>
        <begin position="1"/>
        <end position="20"/>
    </location>
</feature>
<evidence type="ECO:0008006" key="5">
    <source>
        <dbReference type="Google" id="ProtNLM"/>
    </source>
</evidence>
<keyword evidence="2" id="KW-0732">Signal</keyword>
<organism evidence="3 4">
    <name type="scientific">Seminavis robusta</name>
    <dbReference type="NCBI Taxonomy" id="568900"/>
    <lineage>
        <taxon>Eukaryota</taxon>
        <taxon>Sar</taxon>
        <taxon>Stramenopiles</taxon>
        <taxon>Ochrophyta</taxon>
        <taxon>Bacillariophyta</taxon>
        <taxon>Bacillariophyceae</taxon>
        <taxon>Bacillariophycidae</taxon>
        <taxon>Naviculales</taxon>
        <taxon>Naviculaceae</taxon>
        <taxon>Seminavis</taxon>
    </lineage>
</organism>
<evidence type="ECO:0000313" key="4">
    <source>
        <dbReference type="Proteomes" id="UP001153069"/>
    </source>
</evidence>
<protein>
    <recommendedName>
        <fullName evidence="5">Methyltransferase domain-containing protein</fullName>
    </recommendedName>
</protein>
<dbReference type="AlphaFoldDB" id="A0A9N8HU91"/>
<evidence type="ECO:0000313" key="3">
    <source>
        <dbReference type="EMBL" id="CAB9527543.1"/>
    </source>
</evidence>
<feature type="region of interest" description="Disordered" evidence="1">
    <location>
        <begin position="46"/>
        <end position="66"/>
    </location>
</feature>
<accession>A0A9N8HU91</accession>
<reference evidence="3" key="1">
    <citation type="submission" date="2020-06" db="EMBL/GenBank/DDBJ databases">
        <authorList>
            <consortium name="Plant Systems Biology data submission"/>
        </authorList>
    </citation>
    <scope>NUCLEOTIDE SEQUENCE</scope>
    <source>
        <strain evidence="3">D6</strain>
    </source>
</reference>
<comment type="caution">
    <text evidence="3">The sequence shown here is derived from an EMBL/GenBank/DDBJ whole genome shotgun (WGS) entry which is preliminary data.</text>
</comment>
<dbReference type="InterPro" id="IPR029063">
    <property type="entry name" value="SAM-dependent_MTases_sf"/>
</dbReference>
<gene>
    <name evidence="3" type="ORF">SEMRO_2015_G311080.1</name>
</gene>